<feature type="region of interest" description="Disordered" evidence="10">
    <location>
        <begin position="208"/>
        <end position="248"/>
    </location>
</feature>
<dbReference type="Proteomes" id="UP000001819">
    <property type="component" value="Chromosome 2"/>
</dbReference>
<dbReference type="Pfam" id="PF16030">
    <property type="entry name" value="GD_N"/>
    <property type="match status" value="1"/>
</dbReference>
<feature type="chain" id="PRO_5026330698" evidence="11">
    <location>
        <begin position="22"/>
        <end position="508"/>
    </location>
</feature>
<dbReference type="InterPro" id="IPR043504">
    <property type="entry name" value="Peptidase_S1_PA_chymotrypsin"/>
</dbReference>
<keyword evidence="14" id="KW-0472">Membrane</keyword>
<dbReference type="SMART" id="SM00020">
    <property type="entry name" value="Tryp_SPc"/>
    <property type="match status" value="1"/>
</dbReference>
<dbReference type="Bgee" id="FBgn0248583">
    <property type="expression patterns" value="Expressed in insect adult head"/>
</dbReference>
<dbReference type="PROSITE" id="PS50240">
    <property type="entry name" value="TRYPSIN_DOM"/>
    <property type="match status" value="1"/>
</dbReference>
<reference evidence="14" key="2">
    <citation type="submission" date="2025-08" db="UniProtKB">
        <authorList>
            <consortium name="RefSeq"/>
        </authorList>
    </citation>
    <scope>IDENTIFICATION</scope>
    <source>
        <strain evidence="14">MV-25-SWS-2005</strain>
        <tissue evidence="14">Whole body</tissue>
    </source>
</reference>
<evidence type="ECO:0000256" key="2">
    <source>
        <dbReference type="ARBA" id="ARBA00022525"/>
    </source>
</evidence>
<evidence type="ECO:0000256" key="8">
    <source>
        <dbReference type="ARBA" id="ARBA00023157"/>
    </source>
</evidence>
<keyword evidence="7" id="KW-0865">Zymogen</keyword>
<feature type="region of interest" description="Disordered" evidence="10">
    <location>
        <begin position="170"/>
        <end position="189"/>
    </location>
</feature>
<dbReference type="InterPro" id="IPR018114">
    <property type="entry name" value="TRYPSIN_HIS"/>
</dbReference>
<dbReference type="InterPro" id="IPR051487">
    <property type="entry name" value="Ser/Thr_Proteases_Immune/Dev"/>
</dbReference>
<keyword evidence="14" id="KW-0812">Transmembrane</keyword>
<evidence type="ECO:0000256" key="3">
    <source>
        <dbReference type="ARBA" id="ARBA00022670"/>
    </source>
</evidence>
<evidence type="ECO:0000313" key="14">
    <source>
        <dbReference type="RefSeq" id="XP_002137439.1"/>
    </source>
</evidence>
<keyword evidence="4 11" id="KW-0732">Signal</keyword>
<dbReference type="OMA" id="VQPNTIC"/>
<evidence type="ECO:0000256" key="1">
    <source>
        <dbReference type="ARBA" id="ARBA00004613"/>
    </source>
</evidence>
<feature type="compositionally biased region" description="Pro residues" evidence="10">
    <location>
        <begin position="172"/>
        <end position="184"/>
    </location>
</feature>
<dbReference type="GO" id="GO:0004252">
    <property type="term" value="F:serine-type endopeptidase activity"/>
    <property type="evidence" value="ECO:0007669"/>
    <property type="project" value="InterPro"/>
</dbReference>
<dbReference type="Pfam" id="PF00089">
    <property type="entry name" value="Trypsin"/>
    <property type="match status" value="1"/>
</dbReference>
<dbReference type="CDD" id="cd00190">
    <property type="entry name" value="Tryp_SPc"/>
    <property type="match status" value="1"/>
</dbReference>
<dbReference type="GO" id="GO:0006508">
    <property type="term" value="P:proteolysis"/>
    <property type="evidence" value="ECO:0007669"/>
    <property type="project" value="UniProtKB-KW"/>
</dbReference>
<reference evidence="13" key="1">
    <citation type="submission" date="2024-06" db="UniProtKB">
        <authorList>
            <consortium name="RefSeq"/>
        </authorList>
    </citation>
    <scope>NUCLEOTIDE SEQUENCE [LARGE SCALE GENOMIC DNA]</scope>
    <source>
        <strain evidence="13">MV2-25</strain>
    </source>
</reference>
<gene>
    <name evidence="14" type="primary">LOC6897279</name>
</gene>
<dbReference type="InParanoid" id="A0A6I8V2S5"/>
<evidence type="ECO:0000256" key="9">
    <source>
        <dbReference type="ARBA" id="ARBA00024195"/>
    </source>
</evidence>
<dbReference type="FunFam" id="2.40.10.10:FF:000146">
    <property type="entry name" value="Serine protease 53"/>
    <property type="match status" value="1"/>
</dbReference>
<evidence type="ECO:0000256" key="6">
    <source>
        <dbReference type="ARBA" id="ARBA00022825"/>
    </source>
</evidence>
<evidence type="ECO:0000259" key="12">
    <source>
        <dbReference type="PROSITE" id="PS50240"/>
    </source>
</evidence>
<accession>A0A6I8V2S5</accession>
<dbReference type="PANTHER" id="PTHR24256">
    <property type="entry name" value="TRYPTASE-RELATED"/>
    <property type="match status" value="1"/>
</dbReference>
<evidence type="ECO:0000256" key="7">
    <source>
        <dbReference type="ARBA" id="ARBA00023145"/>
    </source>
</evidence>
<comment type="subcellular location">
    <subcellularLocation>
        <location evidence="1">Secreted</location>
    </subcellularLocation>
</comment>
<dbReference type="InterPro" id="IPR001254">
    <property type="entry name" value="Trypsin_dom"/>
</dbReference>
<dbReference type="GO" id="GO:0005576">
    <property type="term" value="C:extracellular region"/>
    <property type="evidence" value="ECO:0007669"/>
    <property type="project" value="UniProtKB-SubCell"/>
</dbReference>
<dbReference type="RefSeq" id="XP_002137439.1">
    <property type="nucleotide sequence ID" value="XM_002137403.3"/>
</dbReference>
<dbReference type="InterPro" id="IPR001314">
    <property type="entry name" value="Peptidase_S1A"/>
</dbReference>
<evidence type="ECO:0000256" key="4">
    <source>
        <dbReference type="ARBA" id="ARBA00022729"/>
    </source>
</evidence>
<feature type="domain" description="Peptidase S1" evidence="12">
    <location>
        <begin position="262"/>
        <end position="507"/>
    </location>
</feature>
<comment type="similarity">
    <text evidence="9">Belongs to the peptidase S1 family. CLIP subfamily.</text>
</comment>
<evidence type="ECO:0000256" key="5">
    <source>
        <dbReference type="ARBA" id="ARBA00022801"/>
    </source>
</evidence>
<keyword evidence="5" id="KW-0378">Hydrolase</keyword>
<dbReference type="PROSITE" id="PS00134">
    <property type="entry name" value="TRYPSIN_HIS"/>
    <property type="match status" value="1"/>
</dbReference>
<evidence type="ECO:0000256" key="11">
    <source>
        <dbReference type="SAM" id="SignalP"/>
    </source>
</evidence>
<evidence type="ECO:0000256" key="10">
    <source>
        <dbReference type="SAM" id="MobiDB-lite"/>
    </source>
</evidence>
<feature type="signal peptide" evidence="11">
    <location>
        <begin position="1"/>
        <end position="21"/>
    </location>
</feature>
<keyword evidence="3 14" id="KW-0645">Protease</keyword>
<evidence type="ECO:0000313" key="13">
    <source>
        <dbReference type="Proteomes" id="UP000001819"/>
    </source>
</evidence>
<keyword evidence="2" id="KW-0964">Secreted</keyword>
<dbReference type="PRINTS" id="PR00722">
    <property type="entry name" value="CHYMOTRYPSIN"/>
</dbReference>
<dbReference type="Gene3D" id="2.40.10.10">
    <property type="entry name" value="Trypsin-like serine proteases"/>
    <property type="match status" value="1"/>
</dbReference>
<keyword evidence="6" id="KW-0720">Serine protease</keyword>
<dbReference type="GeneID" id="6897279"/>
<dbReference type="AlphaFoldDB" id="A0A6I8V2S5"/>
<organism evidence="13 14">
    <name type="scientific">Drosophila pseudoobscura pseudoobscura</name>
    <name type="common">Fruit fly</name>
    <dbReference type="NCBI Taxonomy" id="46245"/>
    <lineage>
        <taxon>Eukaryota</taxon>
        <taxon>Metazoa</taxon>
        <taxon>Ecdysozoa</taxon>
        <taxon>Arthropoda</taxon>
        <taxon>Hexapoda</taxon>
        <taxon>Insecta</taxon>
        <taxon>Pterygota</taxon>
        <taxon>Neoptera</taxon>
        <taxon>Endopterygota</taxon>
        <taxon>Diptera</taxon>
        <taxon>Brachycera</taxon>
        <taxon>Muscomorpha</taxon>
        <taxon>Ephydroidea</taxon>
        <taxon>Drosophilidae</taxon>
        <taxon>Drosophila</taxon>
        <taxon>Sophophora</taxon>
    </lineage>
</organism>
<proteinExistence type="inferred from homology"/>
<dbReference type="InterPro" id="IPR009003">
    <property type="entry name" value="Peptidase_S1_PA"/>
</dbReference>
<keyword evidence="8" id="KW-1015">Disulfide bond</keyword>
<keyword evidence="13" id="KW-1185">Reference proteome</keyword>
<protein>
    <submittedName>
        <fullName evidence="14">Transmembrane protease serine 9</fullName>
    </submittedName>
</protein>
<sequence>MEKLLLVSGIIMTMCLGPSLAQLPANGCSQFFEYQGYNRQYIGLVTVRHNPMVNNHTLFLEFSQSGFYNWEFVGNVAIVTDEETVKTNLRLGWPIQYRVDFPIPSQPPKVTSIRVDDVELCGNNQYPPPRTAIRLSHTVTTSISPLSSSIGRSTVRAADAVQQVRPQLRPSVRPPIRTPSPVRPSSPVLPAIEPQSGFNYEEFWAREQNSTQRPTVNRGQDRVSPQTITQSAPANSWTRTPPQTSSNNIVCGRERTVTTPLIFQGTRLERGQLPWLVGLFERRESNGPIFFCGGTLISASTVLTAAHCFRQPNRDLPASRTAISLGRSSLDILTDGEFRGASQLLIHENYQIKQYTEADLALVRLDEPVSFSDYIVPICLWSTSNRMDLPEGVRSYVAGWGADGEGNGNTDVAKVTDLSIVSDSNCTLELPHILVQPSTLCAKKVGAGPCGSDGGGPLMLREDDVWLLRGVISGGIRNTKENTCDVSKPSVFTDVAKHIDWVRRNMWN</sequence>
<name>A0A6I8V2S5_DROPS</name>
<dbReference type="InterPro" id="IPR031986">
    <property type="entry name" value="GD_N"/>
</dbReference>
<dbReference type="KEGG" id="dpo:6897279"/>
<dbReference type="SUPFAM" id="SSF50494">
    <property type="entry name" value="Trypsin-like serine proteases"/>
    <property type="match status" value="1"/>
</dbReference>